<keyword evidence="3" id="KW-1185">Reference proteome</keyword>
<evidence type="ECO:0000313" key="2">
    <source>
        <dbReference type="EMBL" id="GAA3965577.1"/>
    </source>
</evidence>
<feature type="transmembrane region" description="Helical" evidence="1">
    <location>
        <begin position="116"/>
        <end position="134"/>
    </location>
</feature>
<dbReference type="Proteomes" id="UP001501337">
    <property type="component" value="Unassembled WGS sequence"/>
</dbReference>
<comment type="caution">
    <text evidence="2">The sequence shown here is derived from an EMBL/GenBank/DDBJ whole genome shotgun (WGS) entry which is preliminary data.</text>
</comment>
<dbReference type="RefSeq" id="WP_344806695.1">
    <property type="nucleotide sequence ID" value="NZ_BAABBO010000010.1"/>
</dbReference>
<keyword evidence="1" id="KW-0472">Membrane</keyword>
<evidence type="ECO:0000313" key="3">
    <source>
        <dbReference type="Proteomes" id="UP001501337"/>
    </source>
</evidence>
<reference evidence="3" key="1">
    <citation type="journal article" date="2019" name="Int. J. Syst. Evol. Microbiol.">
        <title>The Global Catalogue of Microorganisms (GCM) 10K type strain sequencing project: providing services to taxonomists for standard genome sequencing and annotation.</title>
        <authorList>
            <consortium name="The Broad Institute Genomics Platform"/>
            <consortium name="The Broad Institute Genome Sequencing Center for Infectious Disease"/>
            <person name="Wu L."/>
            <person name="Ma J."/>
        </authorList>
    </citation>
    <scope>NUCLEOTIDE SEQUENCE [LARGE SCALE GENOMIC DNA]</scope>
    <source>
        <strain evidence="3">JCM 17555</strain>
    </source>
</reference>
<organism evidence="2 3">
    <name type="scientific">Allohahella marinimesophila</name>
    <dbReference type="NCBI Taxonomy" id="1054972"/>
    <lineage>
        <taxon>Bacteria</taxon>
        <taxon>Pseudomonadati</taxon>
        <taxon>Pseudomonadota</taxon>
        <taxon>Gammaproteobacteria</taxon>
        <taxon>Oceanospirillales</taxon>
        <taxon>Hahellaceae</taxon>
        <taxon>Allohahella</taxon>
    </lineage>
</organism>
<name>A0ABP7PHE1_9GAMM</name>
<dbReference type="EMBL" id="BAABBO010000010">
    <property type="protein sequence ID" value="GAA3965577.1"/>
    <property type="molecule type" value="Genomic_DNA"/>
</dbReference>
<keyword evidence="1" id="KW-1133">Transmembrane helix</keyword>
<gene>
    <name evidence="2" type="ORF">GCM10022278_24270</name>
</gene>
<protein>
    <submittedName>
        <fullName evidence="2">Uncharacterized protein</fullName>
    </submittedName>
</protein>
<proteinExistence type="predicted"/>
<sequence>MKKSDETRREAVQALLGLGLTRERAEFRVPSDEELAQLLEPQASEPLDATRKAQIMDAIANDPETFRRWAAFVETAEIADIGHFAPGTEPEQAVEPPARASMLSRFREFISDHMRGLMATGGTAGIAMALVLSMPGGMDSKVSGLYDDYGSHWDSLPETVELVRGADDTESPPLSPADQRLKDGLEAGLAALGSHFSLRQLNPSNTDTSSLSEPLSESLLTLGEVAAITYFKCYLGAEPGFFDDSLKLMEELAPALRVANNETADSLMHQLDRPGKAETKVCRLSKAAVERVSG</sequence>
<keyword evidence="1" id="KW-0812">Transmembrane</keyword>
<accession>A0ABP7PHE1</accession>
<evidence type="ECO:0000256" key="1">
    <source>
        <dbReference type="SAM" id="Phobius"/>
    </source>
</evidence>